<evidence type="ECO:0000313" key="3">
    <source>
        <dbReference type="Proteomes" id="UP000821866"/>
    </source>
</evidence>
<dbReference type="Proteomes" id="UP000821866">
    <property type="component" value="Chromosome 2"/>
</dbReference>
<reference evidence="2" key="1">
    <citation type="journal article" date="2020" name="Cell">
        <title>Large-Scale Comparative Analyses of Tick Genomes Elucidate Their Genetic Diversity and Vector Capacities.</title>
        <authorList>
            <consortium name="Tick Genome and Microbiome Consortium (TIGMIC)"/>
            <person name="Jia N."/>
            <person name="Wang J."/>
            <person name="Shi W."/>
            <person name="Du L."/>
            <person name="Sun Y."/>
            <person name="Zhan W."/>
            <person name="Jiang J.F."/>
            <person name="Wang Q."/>
            <person name="Zhang B."/>
            <person name="Ji P."/>
            <person name="Bell-Sakyi L."/>
            <person name="Cui X.M."/>
            <person name="Yuan T.T."/>
            <person name="Jiang B.G."/>
            <person name="Yang W.F."/>
            <person name="Lam T.T."/>
            <person name="Chang Q.C."/>
            <person name="Ding S.J."/>
            <person name="Wang X.J."/>
            <person name="Zhu J.G."/>
            <person name="Ruan X.D."/>
            <person name="Zhao L."/>
            <person name="Wei J.T."/>
            <person name="Ye R.Z."/>
            <person name="Que T.C."/>
            <person name="Du C.H."/>
            <person name="Zhou Y.H."/>
            <person name="Cheng J.X."/>
            <person name="Dai P.F."/>
            <person name="Guo W.B."/>
            <person name="Han X.H."/>
            <person name="Huang E.J."/>
            <person name="Li L.F."/>
            <person name="Wei W."/>
            <person name="Gao Y.C."/>
            <person name="Liu J.Z."/>
            <person name="Shao H.Z."/>
            <person name="Wang X."/>
            <person name="Wang C.C."/>
            <person name="Yang T.C."/>
            <person name="Huo Q.B."/>
            <person name="Li W."/>
            <person name="Chen H.Y."/>
            <person name="Chen S.E."/>
            <person name="Zhou L.G."/>
            <person name="Ni X.B."/>
            <person name="Tian J.H."/>
            <person name="Sheng Y."/>
            <person name="Liu T."/>
            <person name="Pan Y.S."/>
            <person name="Xia L.Y."/>
            <person name="Li J."/>
            <person name="Zhao F."/>
            <person name="Cao W.C."/>
        </authorList>
    </citation>
    <scope>NUCLEOTIDE SEQUENCE</scope>
    <source>
        <strain evidence="2">Rmic-2018</strain>
    </source>
</reference>
<gene>
    <name evidence="2" type="ORF">HPB51_014492</name>
</gene>
<sequence length="244" mass="27674">MGNFTLVDSLALLGNAFSDRETRRRPSLLLRHRCRAVLQRRRQRPTQVSQLRCEPSFSSALQYIKLLPWLRPSTMDLSLCNGGLFRLSEGIPGEVGSQWERRRRRTKVGKCGCYDASPPCLLDDAFLPACEKRAKEALDDACVFVSVCAVSAACRRIYATRARRTRRRWFARRSRRWLLPVTLRRFPAARQEKRGNLGGLPSTPASRHCDSPRTPPPREWRSGGGGTVVSISPLSRASRAQRKK</sequence>
<protein>
    <submittedName>
        <fullName evidence="2">Uncharacterized protein</fullName>
    </submittedName>
</protein>
<evidence type="ECO:0000313" key="2">
    <source>
        <dbReference type="EMBL" id="KAH8033586.1"/>
    </source>
</evidence>
<comment type="caution">
    <text evidence="2">The sequence shown here is derived from an EMBL/GenBank/DDBJ whole genome shotgun (WGS) entry which is preliminary data.</text>
</comment>
<organism evidence="2 3">
    <name type="scientific">Rhipicephalus microplus</name>
    <name type="common">Cattle tick</name>
    <name type="synonym">Boophilus microplus</name>
    <dbReference type="NCBI Taxonomy" id="6941"/>
    <lineage>
        <taxon>Eukaryota</taxon>
        <taxon>Metazoa</taxon>
        <taxon>Ecdysozoa</taxon>
        <taxon>Arthropoda</taxon>
        <taxon>Chelicerata</taxon>
        <taxon>Arachnida</taxon>
        <taxon>Acari</taxon>
        <taxon>Parasitiformes</taxon>
        <taxon>Ixodida</taxon>
        <taxon>Ixodoidea</taxon>
        <taxon>Ixodidae</taxon>
        <taxon>Rhipicephalinae</taxon>
        <taxon>Rhipicephalus</taxon>
        <taxon>Boophilus</taxon>
    </lineage>
</organism>
<dbReference type="AlphaFoldDB" id="A0A9J6EH06"/>
<keyword evidence="3" id="KW-1185">Reference proteome</keyword>
<dbReference type="EMBL" id="JABSTU010000004">
    <property type="protein sequence ID" value="KAH8033586.1"/>
    <property type="molecule type" value="Genomic_DNA"/>
</dbReference>
<feature type="compositionally biased region" description="Basic and acidic residues" evidence="1">
    <location>
        <begin position="207"/>
        <end position="221"/>
    </location>
</feature>
<name>A0A9J6EH06_RHIMP</name>
<accession>A0A9J6EH06</accession>
<proteinExistence type="predicted"/>
<reference evidence="2" key="2">
    <citation type="submission" date="2021-09" db="EMBL/GenBank/DDBJ databases">
        <authorList>
            <person name="Jia N."/>
            <person name="Wang J."/>
            <person name="Shi W."/>
            <person name="Du L."/>
            <person name="Sun Y."/>
            <person name="Zhan W."/>
            <person name="Jiang J."/>
            <person name="Wang Q."/>
            <person name="Zhang B."/>
            <person name="Ji P."/>
            <person name="Sakyi L.B."/>
            <person name="Cui X."/>
            <person name="Yuan T."/>
            <person name="Jiang B."/>
            <person name="Yang W."/>
            <person name="Lam T.T.-Y."/>
            <person name="Chang Q."/>
            <person name="Ding S."/>
            <person name="Wang X."/>
            <person name="Zhu J."/>
            <person name="Ruan X."/>
            <person name="Zhao L."/>
            <person name="Wei J."/>
            <person name="Que T."/>
            <person name="Du C."/>
            <person name="Cheng J."/>
            <person name="Dai P."/>
            <person name="Han X."/>
            <person name="Huang E."/>
            <person name="Gao Y."/>
            <person name="Liu J."/>
            <person name="Shao H."/>
            <person name="Ye R."/>
            <person name="Li L."/>
            <person name="Wei W."/>
            <person name="Wang X."/>
            <person name="Wang C."/>
            <person name="Huo Q."/>
            <person name="Li W."/>
            <person name="Guo W."/>
            <person name="Chen H."/>
            <person name="Chen S."/>
            <person name="Zhou L."/>
            <person name="Zhou L."/>
            <person name="Ni X."/>
            <person name="Tian J."/>
            <person name="Zhou Y."/>
            <person name="Sheng Y."/>
            <person name="Liu T."/>
            <person name="Pan Y."/>
            <person name="Xia L."/>
            <person name="Li J."/>
            <person name="Zhao F."/>
            <person name="Cao W."/>
        </authorList>
    </citation>
    <scope>NUCLEOTIDE SEQUENCE</scope>
    <source>
        <strain evidence="2">Rmic-2018</strain>
        <tissue evidence="2">Larvae</tissue>
    </source>
</reference>
<feature type="region of interest" description="Disordered" evidence="1">
    <location>
        <begin position="190"/>
        <end position="244"/>
    </location>
</feature>
<evidence type="ECO:0000256" key="1">
    <source>
        <dbReference type="SAM" id="MobiDB-lite"/>
    </source>
</evidence>